<sequence>MLLYIQKTINPMPALDIIFEDEHLLILNKPEGLLSVPGRTEPNCLHAQALSYNANARVVHRLDMATSGIMIFAKSHASQKAMGHLFEQRKVHKTYHAIIHGKPIKDEGQVELPLICDWPNRPKQKVCFDEGKPATTLYAVKTYFEQVNASLVELSPITGRSHQLRVHCLELGHPILGDNLYNIEGSHLRAPRLLLHATKIVFDHPITAEPMHVSHASDFESFIQKLT</sequence>
<comment type="function">
    <text evidence="7">Dual specificity enzyme that catalyzes the synthesis of pseudouridine from uracil-746 in 23S ribosomal RNA and from uracil-32 in the anticodon stem and loop of transfer RNAs.</text>
</comment>
<comment type="catalytic activity">
    <reaction evidence="5">
        <text>uridine(32) in tRNA = pseudouridine(32) in tRNA</text>
        <dbReference type="Rhea" id="RHEA:42544"/>
        <dbReference type="Rhea" id="RHEA-COMP:10107"/>
        <dbReference type="Rhea" id="RHEA-COMP:10108"/>
        <dbReference type="ChEBI" id="CHEBI:65314"/>
        <dbReference type="ChEBI" id="CHEBI:65315"/>
        <dbReference type="EC" id="5.4.99.28"/>
    </reaction>
</comment>
<dbReference type="GO" id="GO:0160142">
    <property type="term" value="F:23S rRNA pseudouridine(746) synthase activity"/>
    <property type="evidence" value="ECO:0007669"/>
    <property type="project" value="UniProtKB-EC"/>
</dbReference>
<evidence type="ECO:0000256" key="1">
    <source>
        <dbReference type="ARBA" id="ARBA00010876"/>
    </source>
</evidence>
<name>A0AAN1WKT2_9GAMM</name>
<dbReference type="PROSITE" id="PS01129">
    <property type="entry name" value="PSI_RLU"/>
    <property type="match status" value="1"/>
</dbReference>
<dbReference type="Gene3D" id="3.30.2350.10">
    <property type="entry name" value="Pseudouridine synthase"/>
    <property type="match status" value="1"/>
</dbReference>
<keyword evidence="4 17" id="KW-0413">Isomerase</keyword>
<evidence type="ECO:0000256" key="5">
    <source>
        <dbReference type="ARBA" id="ARBA00036184"/>
    </source>
</evidence>
<dbReference type="GO" id="GO:0008033">
    <property type="term" value="P:tRNA processing"/>
    <property type="evidence" value="ECO:0007669"/>
    <property type="project" value="UniProtKB-KW"/>
</dbReference>
<dbReference type="CDD" id="cd02869">
    <property type="entry name" value="PseudoU_synth_RluA_like"/>
    <property type="match status" value="1"/>
</dbReference>
<evidence type="ECO:0000313" key="17">
    <source>
        <dbReference type="EMBL" id="BCD99433.1"/>
    </source>
</evidence>
<keyword evidence="18" id="KW-1185">Reference proteome</keyword>
<evidence type="ECO:0000256" key="9">
    <source>
        <dbReference type="ARBA" id="ARBA00038945"/>
    </source>
</evidence>
<reference evidence="17 18" key="1">
    <citation type="journal article" date="2022" name="IScience">
        <title>An ultrasensitive nanofiber-based assay for enzymatic hydrolysis and deep-sea microbial degradation of cellulose.</title>
        <authorList>
            <person name="Tsudome M."/>
            <person name="Tachioka M."/>
            <person name="Miyazaki M."/>
            <person name="Uchimura K."/>
            <person name="Tsuda M."/>
            <person name="Takaki Y."/>
            <person name="Deguchi S."/>
        </authorList>
    </citation>
    <scope>NUCLEOTIDE SEQUENCE [LARGE SCALE GENOMIC DNA]</scope>
    <source>
        <strain evidence="17 18">GE09</strain>
    </source>
</reference>
<dbReference type="GO" id="GO:0160151">
    <property type="term" value="F:tRNA pseudouridine(32) synthase activity"/>
    <property type="evidence" value="ECO:0007669"/>
    <property type="project" value="UniProtKB-EC"/>
</dbReference>
<evidence type="ECO:0000256" key="14">
    <source>
        <dbReference type="ARBA" id="ARBA00042883"/>
    </source>
</evidence>
<evidence type="ECO:0000256" key="3">
    <source>
        <dbReference type="ARBA" id="ARBA00022694"/>
    </source>
</evidence>
<evidence type="ECO:0000256" key="6">
    <source>
        <dbReference type="ARBA" id="ARBA00036916"/>
    </source>
</evidence>
<gene>
    <name evidence="17" type="ORF">MARGE09_P3635</name>
</gene>
<organism evidence="17 18">
    <name type="scientific">Marinagarivorans cellulosilyticus</name>
    <dbReference type="NCBI Taxonomy" id="2721545"/>
    <lineage>
        <taxon>Bacteria</taxon>
        <taxon>Pseudomonadati</taxon>
        <taxon>Pseudomonadota</taxon>
        <taxon>Gammaproteobacteria</taxon>
        <taxon>Cellvibrionales</taxon>
        <taxon>Cellvibrionaceae</taxon>
        <taxon>Marinagarivorans</taxon>
    </lineage>
</organism>
<dbReference type="InterPro" id="IPR050188">
    <property type="entry name" value="RluA_PseudoU_synthase"/>
</dbReference>
<evidence type="ECO:0000256" key="8">
    <source>
        <dbReference type="ARBA" id="ARBA00038944"/>
    </source>
</evidence>
<evidence type="ECO:0000256" key="7">
    <source>
        <dbReference type="ARBA" id="ARBA00037305"/>
    </source>
</evidence>
<evidence type="ECO:0000256" key="10">
    <source>
        <dbReference type="ARBA" id="ARBA00039988"/>
    </source>
</evidence>
<proteinExistence type="inferred from homology"/>
<dbReference type="InterPro" id="IPR006224">
    <property type="entry name" value="PsdUridine_synth_RluA-like_CS"/>
</dbReference>
<accession>A0AAN1WKT2</accession>
<feature type="domain" description="Pseudouridine synthase RsuA/RluA-like" evidence="16">
    <location>
        <begin position="23"/>
        <end position="168"/>
    </location>
</feature>
<dbReference type="SUPFAM" id="SSF55120">
    <property type="entry name" value="Pseudouridine synthase"/>
    <property type="match status" value="1"/>
</dbReference>
<dbReference type="PANTHER" id="PTHR21600:SF91">
    <property type="entry name" value="DUAL-SPECIFICITY RNA PSEUDOURIDINE SYNTHASE RLUA"/>
    <property type="match status" value="1"/>
</dbReference>
<dbReference type="Proteomes" id="UP001320119">
    <property type="component" value="Chromosome"/>
</dbReference>
<comment type="catalytic activity">
    <reaction evidence="6">
        <text>uridine(746) in 23S rRNA = pseudouridine(746) in 23S rRNA</text>
        <dbReference type="Rhea" id="RHEA:42548"/>
        <dbReference type="Rhea" id="RHEA-COMP:10109"/>
        <dbReference type="Rhea" id="RHEA-COMP:10110"/>
        <dbReference type="ChEBI" id="CHEBI:65314"/>
        <dbReference type="ChEBI" id="CHEBI:65315"/>
        <dbReference type="EC" id="5.4.99.29"/>
    </reaction>
</comment>
<dbReference type="GO" id="GO:0000455">
    <property type="term" value="P:enzyme-directed rRNA pseudouridine synthesis"/>
    <property type="evidence" value="ECO:0007669"/>
    <property type="project" value="TreeGrafter"/>
</dbReference>
<keyword evidence="2" id="KW-0698">rRNA processing</keyword>
<keyword evidence="3" id="KW-0819">tRNA processing</keyword>
<dbReference type="InterPro" id="IPR020103">
    <property type="entry name" value="PsdUridine_synth_cat_dom_sf"/>
</dbReference>
<dbReference type="EC" id="5.4.99.29" evidence="9"/>
<dbReference type="KEGG" id="marq:MARGE09_P3635"/>
<evidence type="ECO:0000256" key="15">
    <source>
        <dbReference type="ARBA" id="ARBA00043143"/>
    </source>
</evidence>
<dbReference type="EC" id="5.4.99.28" evidence="8"/>
<evidence type="ECO:0000256" key="11">
    <source>
        <dbReference type="ARBA" id="ARBA00041266"/>
    </source>
</evidence>
<dbReference type="GO" id="GO:0003723">
    <property type="term" value="F:RNA binding"/>
    <property type="evidence" value="ECO:0007669"/>
    <property type="project" value="InterPro"/>
</dbReference>
<dbReference type="AlphaFoldDB" id="A0AAN1WKT2"/>
<dbReference type="InterPro" id="IPR006145">
    <property type="entry name" value="PsdUridine_synth_RsuA/RluA"/>
</dbReference>
<evidence type="ECO:0000256" key="4">
    <source>
        <dbReference type="ARBA" id="ARBA00023235"/>
    </source>
</evidence>
<evidence type="ECO:0000313" key="18">
    <source>
        <dbReference type="Proteomes" id="UP001320119"/>
    </source>
</evidence>
<dbReference type="PANTHER" id="PTHR21600">
    <property type="entry name" value="MITOCHONDRIAL RNA PSEUDOURIDINE SYNTHASE"/>
    <property type="match status" value="1"/>
</dbReference>
<dbReference type="Pfam" id="PF00849">
    <property type="entry name" value="PseudoU_synth_2"/>
    <property type="match status" value="1"/>
</dbReference>
<evidence type="ECO:0000256" key="12">
    <source>
        <dbReference type="ARBA" id="ARBA00042372"/>
    </source>
</evidence>
<evidence type="ECO:0000259" key="16">
    <source>
        <dbReference type="Pfam" id="PF00849"/>
    </source>
</evidence>
<dbReference type="EMBL" id="AP023086">
    <property type="protein sequence ID" value="BCD99433.1"/>
    <property type="molecule type" value="Genomic_DNA"/>
</dbReference>
<protein>
    <recommendedName>
        <fullName evidence="10">Dual-specificity RNA pseudouridine synthase RluA</fullName>
        <ecNumber evidence="8">5.4.99.28</ecNumber>
        <ecNumber evidence="9">5.4.99.29</ecNumber>
    </recommendedName>
    <alternativeName>
        <fullName evidence="11">23S rRNA pseudouridine(746) synthase</fullName>
    </alternativeName>
    <alternativeName>
        <fullName evidence="14">Ribosomal large subunit pseudouridine synthase A</fullName>
    </alternativeName>
    <alternativeName>
        <fullName evidence="13">rRNA pseudouridylate synthase A</fullName>
    </alternativeName>
    <alternativeName>
        <fullName evidence="15">rRNA-uridine isomerase A</fullName>
    </alternativeName>
    <alternativeName>
        <fullName evidence="12">tRNA pseudouridine(32) synthase</fullName>
    </alternativeName>
</protein>
<comment type="similarity">
    <text evidence="1">Belongs to the pseudouridine synthase RluA family.</text>
</comment>
<evidence type="ECO:0000256" key="13">
    <source>
        <dbReference type="ARBA" id="ARBA00042844"/>
    </source>
</evidence>
<dbReference type="RefSeq" id="WP_236984700.1">
    <property type="nucleotide sequence ID" value="NZ_AP023086.1"/>
</dbReference>
<evidence type="ECO:0000256" key="2">
    <source>
        <dbReference type="ARBA" id="ARBA00022552"/>
    </source>
</evidence>